<dbReference type="InterPro" id="IPR001841">
    <property type="entry name" value="Znf_RING"/>
</dbReference>
<dbReference type="Pfam" id="PF24905">
    <property type="entry name" value="TTC3_9th"/>
    <property type="match status" value="1"/>
</dbReference>
<keyword evidence="5" id="KW-0175">Coiled coil</keyword>
<keyword evidence="2 4" id="KW-0863">Zinc-finger</keyword>
<reference evidence="8" key="1">
    <citation type="submission" date="2023-05" db="EMBL/GenBank/DDBJ databases">
        <authorList>
            <person name="Stuckert A."/>
        </authorList>
    </citation>
    <scope>NUCLEOTIDE SEQUENCE</scope>
</reference>
<feature type="compositionally biased region" description="Polar residues" evidence="6">
    <location>
        <begin position="24"/>
        <end position="44"/>
    </location>
</feature>
<evidence type="ECO:0000256" key="6">
    <source>
        <dbReference type="SAM" id="MobiDB-lite"/>
    </source>
</evidence>
<dbReference type="Proteomes" id="UP001162483">
    <property type="component" value="Unassembled WGS sequence"/>
</dbReference>
<sequence>MLETHSPEGDIGCQLDAQKDHCQPLTTQNGESRNEPQTKSISVQTEHKNKQDAETVTDGETEQILKQLISCREQLKNSYQEVLDRQTQSEKHLHVQIKQLKQKREEEIQKQKEYIKSIQDVTVKREESRKRAEKEGRELSQKEQDLSIELSRLQSKSESLLQEQAELENKIVELLAEQTAEREELDAELESLRKKENEVTQGALKELERAQNAEVLSLESRRHLLLISLDEAEKDAEVTLSYLRVAPPHKEWLQLKQRWEARLAGIKQMKANLHEQFEVQIKQVKSGTKLGNLPSILAPNLPPPPSDPNLMLQKVAFATPPMPSQGPAVPLSAPIPSKDHAFQQPFLGPTSYLYQRPPPLAFTPGNFMGPLQSAPRLSGISDPHSSTDIPGPPSTDKLNKILEKLQARFPQCNKAQLTDILQQVKLKRGTLAGLTVEELCHLVATQLQEPLLREASNPALKVTQPIGHGRPQYQNIQRTSPFLQSATGAYAVRPQLCLICQKNVKPHDLQPMSCNHVMHIECNRFWTITNKNNSCPFCPNQR</sequence>
<evidence type="ECO:0000256" key="4">
    <source>
        <dbReference type="PROSITE-ProRule" id="PRU00175"/>
    </source>
</evidence>
<dbReference type="EMBL" id="CATNWA010017410">
    <property type="protein sequence ID" value="CAI9600274.1"/>
    <property type="molecule type" value="Genomic_DNA"/>
</dbReference>
<proteinExistence type="predicted"/>
<comment type="caution">
    <text evidence="8">The sequence shown here is derived from an EMBL/GenBank/DDBJ whole genome shotgun (WGS) entry which is preliminary data.</text>
</comment>
<gene>
    <name evidence="8" type="ORF">SPARVUS_LOCUS12722385</name>
</gene>
<dbReference type="PANTHER" id="PTHR15727">
    <property type="entry name" value="RING FINGER PROTEIN 214"/>
    <property type="match status" value="1"/>
</dbReference>
<evidence type="ECO:0000313" key="9">
    <source>
        <dbReference type="Proteomes" id="UP001162483"/>
    </source>
</evidence>
<dbReference type="SUPFAM" id="SSF57850">
    <property type="entry name" value="RING/U-box"/>
    <property type="match status" value="1"/>
</dbReference>
<evidence type="ECO:0000256" key="2">
    <source>
        <dbReference type="ARBA" id="ARBA00022771"/>
    </source>
</evidence>
<feature type="region of interest" description="Disordered" evidence="6">
    <location>
        <begin position="1"/>
        <end position="59"/>
    </location>
</feature>
<dbReference type="InterPro" id="IPR056872">
    <property type="entry name" value="TTC3/DZIP3-like_helical"/>
</dbReference>
<dbReference type="SUPFAM" id="SSF90257">
    <property type="entry name" value="Myosin rod fragments"/>
    <property type="match status" value="1"/>
</dbReference>
<dbReference type="PANTHER" id="PTHR15727:SF3">
    <property type="entry name" value="RING FINGER PROTEIN 214"/>
    <property type="match status" value="1"/>
</dbReference>
<accession>A0ABN9FUG7</accession>
<dbReference type="InterPro" id="IPR013083">
    <property type="entry name" value="Znf_RING/FYVE/PHD"/>
</dbReference>
<evidence type="ECO:0000256" key="1">
    <source>
        <dbReference type="ARBA" id="ARBA00022723"/>
    </source>
</evidence>
<evidence type="ECO:0000256" key="3">
    <source>
        <dbReference type="ARBA" id="ARBA00022833"/>
    </source>
</evidence>
<dbReference type="Gene3D" id="3.30.40.10">
    <property type="entry name" value="Zinc/RING finger domain, C3HC4 (zinc finger)"/>
    <property type="match status" value="1"/>
</dbReference>
<evidence type="ECO:0000313" key="8">
    <source>
        <dbReference type="EMBL" id="CAI9600274.1"/>
    </source>
</evidence>
<feature type="domain" description="RING-type" evidence="7">
    <location>
        <begin position="497"/>
        <end position="538"/>
    </location>
</feature>
<protein>
    <recommendedName>
        <fullName evidence="7">RING-type domain-containing protein</fullName>
    </recommendedName>
</protein>
<evidence type="ECO:0000259" key="7">
    <source>
        <dbReference type="PROSITE" id="PS50089"/>
    </source>
</evidence>
<evidence type="ECO:0000256" key="5">
    <source>
        <dbReference type="SAM" id="Coils"/>
    </source>
</evidence>
<dbReference type="Pfam" id="PF24525">
    <property type="entry name" value="TTC3"/>
    <property type="match status" value="1"/>
</dbReference>
<feature type="coiled-coil region" evidence="5">
    <location>
        <begin position="97"/>
        <end position="202"/>
    </location>
</feature>
<keyword evidence="9" id="KW-1185">Reference proteome</keyword>
<keyword evidence="3" id="KW-0862">Zinc</keyword>
<dbReference type="PROSITE" id="PS50089">
    <property type="entry name" value="ZF_RING_2"/>
    <property type="match status" value="1"/>
</dbReference>
<dbReference type="InterPro" id="IPR056870">
    <property type="entry name" value="TTC3/DZIP3/RBM44-like_helical"/>
</dbReference>
<organism evidence="8 9">
    <name type="scientific">Staurois parvus</name>
    <dbReference type="NCBI Taxonomy" id="386267"/>
    <lineage>
        <taxon>Eukaryota</taxon>
        <taxon>Metazoa</taxon>
        <taxon>Chordata</taxon>
        <taxon>Craniata</taxon>
        <taxon>Vertebrata</taxon>
        <taxon>Euteleostomi</taxon>
        <taxon>Amphibia</taxon>
        <taxon>Batrachia</taxon>
        <taxon>Anura</taxon>
        <taxon>Neobatrachia</taxon>
        <taxon>Ranoidea</taxon>
        <taxon>Ranidae</taxon>
        <taxon>Staurois</taxon>
    </lineage>
</organism>
<name>A0ABN9FUG7_9NEOB</name>
<keyword evidence="1" id="KW-0479">Metal-binding</keyword>